<dbReference type="InterPro" id="IPR023193">
    <property type="entry name" value="EPSP_synthase_CS"/>
</dbReference>
<feature type="binding site" evidence="7">
    <location>
        <position position="28"/>
    </location>
    <ligand>
        <name>3-phosphoshikimate</name>
        <dbReference type="ChEBI" id="CHEBI:145989"/>
    </ligand>
</feature>
<protein>
    <recommendedName>
        <fullName evidence="7">3-phosphoshikimate 1-carboxyvinyltransferase</fullName>
        <ecNumber evidence="7">2.5.1.19</ecNumber>
    </recommendedName>
    <alternativeName>
        <fullName evidence="7">5-enolpyruvylshikimate-3-phosphate synthase</fullName>
        <shortName evidence="7">EPSP synthase</shortName>
        <shortName evidence="7">EPSPS</shortName>
    </alternativeName>
</protein>
<accession>A0ABM8FPF9</accession>
<feature type="binding site" evidence="7">
    <location>
        <position position="24"/>
    </location>
    <ligand>
        <name>3-phosphoshikimate</name>
        <dbReference type="ChEBI" id="CHEBI:145989"/>
    </ligand>
</feature>
<keyword evidence="7" id="KW-0963">Cytoplasm</keyword>
<dbReference type="InterPro" id="IPR013792">
    <property type="entry name" value="RNA3'P_cycl/enolpyr_Trfase_a/b"/>
</dbReference>
<evidence type="ECO:0000256" key="1">
    <source>
        <dbReference type="ARBA" id="ARBA00004811"/>
    </source>
</evidence>
<evidence type="ECO:0000313" key="9">
    <source>
        <dbReference type="EMBL" id="BDY13846.1"/>
    </source>
</evidence>
<comment type="caution">
    <text evidence="7">Lacks conserved residue(s) required for the propagation of feature annotation.</text>
</comment>
<dbReference type="EMBL" id="AP027370">
    <property type="protein sequence ID" value="BDY13846.1"/>
    <property type="molecule type" value="Genomic_DNA"/>
</dbReference>
<feature type="binding site" evidence="7">
    <location>
        <position position="340"/>
    </location>
    <ligand>
        <name>3-phosphoshikimate</name>
        <dbReference type="ChEBI" id="CHEBI:145989"/>
    </ligand>
</feature>
<dbReference type="PANTHER" id="PTHR21090:SF5">
    <property type="entry name" value="PENTAFUNCTIONAL AROM POLYPEPTIDE"/>
    <property type="match status" value="1"/>
</dbReference>
<evidence type="ECO:0000256" key="6">
    <source>
        <dbReference type="ARBA" id="ARBA00044633"/>
    </source>
</evidence>
<comment type="pathway">
    <text evidence="1 7">Metabolic intermediate biosynthesis; chorismate biosynthesis; chorismate from D-erythrose 4-phosphate and phosphoenolpyruvate: step 6/7.</text>
</comment>
<dbReference type="Gene3D" id="3.65.10.10">
    <property type="entry name" value="Enolpyruvate transferase domain"/>
    <property type="match status" value="2"/>
</dbReference>
<feature type="binding site" evidence="7">
    <location>
        <position position="385"/>
    </location>
    <ligand>
        <name>phosphoenolpyruvate</name>
        <dbReference type="ChEBI" id="CHEBI:58702"/>
    </ligand>
</feature>
<feature type="binding site" evidence="7">
    <location>
        <position position="344"/>
    </location>
    <ligand>
        <name>phosphoenolpyruvate</name>
        <dbReference type="ChEBI" id="CHEBI:58702"/>
    </ligand>
</feature>
<evidence type="ECO:0000313" key="10">
    <source>
        <dbReference type="Proteomes" id="UP001321445"/>
    </source>
</evidence>
<evidence type="ECO:0000256" key="4">
    <source>
        <dbReference type="ARBA" id="ARBA00022679"/>
    </source>
</evidence>
<evidence type="ECO:0000259" key="8">
    <source>
        <dbReference type="Pfam" id="PF00275"/>
    </source>
</evidence>
<dbReference type="InterPro" id="IPR006264">
    <property type="entry name" value="EPSP_synthase"/>
</dbReference>
<reference evidence="9 10" key="1">
    <citation type="submission" date="2023-03" db="EMBL/GenBank/DDBJ databases">
        <title>Description of Hydrogenimonas sp. ISO32.</title>
        <authorList>
            <person name="Mino S."/>
            <person name="Fukazawa S."/>
            <person name="Sawabe T."/>
        </authorList>
    </citation>
    <scope>NUCLEOTIDE SEQUENCE [LARGE SCALE GENOMIC DNA]</scope>
    <source>
        <strain evidence="9 10">ISO32</strain>
    </source>
</reference>
<evidence type="ECO:0000256" key="2">
    <source>
        <dbReference type="ARBA" id="ARBA00009948"/>
    </source>
</evidence>
<keyword evidence="5 7" id="KW-0057">Aromatic amino acid biosynthesis</keyword>
<proteinExistence type="inferred from homology"/>
<sequence>MKWLKVKKTEAFDFVCDKIASDKSISHRCAMFALLSDRPSHVRNFLRAEDTLNTLEIVKKLGAEVEDDGFELTITPPEEMREPDDVLDCGNSGTAMRLFCGFLSALPGHYVLTGDKYLRRRPMKRVTKPLTQIGAKIDGREAGNLAPLCIRGQELQSFQYESTIASAQVKSAMILAALRADGPSTYREPELSRDHTERMLRGMGANIESWDTITIEPIRKPLEPLDIMVPADPSSGFFFAVAAAIVPGSHVVIRNVTLNPTRIEAYQVLKKMGVKVVFEEKENRYEPIGDISVTYNGRPKGVEVNERISWLIDELPALSIAMAVAEGESIVRNAEELRVKESDRISCVIAGLQACGIACSEREDGYTIQGGKIHSAQIDSCGDHRIAMSFAIAGLLADMTIKDIDCIETSFPNFLELLGAITEVETWK</sequence>
<dbReference type="EC" id="2.5.1.19" evidence="7"/>
<gene>
    <name evidence="7 9" type="primary">aroA</name>
    <name evidence="9" type="ORF">HCR_21580</name>
</gene>
<dbReference type="PROSITE" id="PS00104">
    <property type="entry name" value="EPSP_SYNTHASE_1"/>
    <property type="match status" value="1"/>
</dbReference>
<feature type="binding site" evidence="7">
    <location>
        <position position="168"/>
    </location>
    <ligand>
        <name>3-phosphoshikimate</name>
        <dbReference type="ChEBI" id="CHEBI:145989"/>
    </ligand>
</feature>
<keyword evidence="4 7" id="KW-0808">Transferase</keyword>
<evidence type="ECO:0000256" key="7">
    <source>
        <dbReference type="HAMAP-Rule" id="MF_00210"/>
    </source>
</evidence>
<comment type="function">
    <text evidence="7">Catalyzes the transfer of the enolpyruvyl moiety of phosphoenolpyruvate (PEP) to the 5-hydroxyl of shikimate-3-phosphate (S3P) to produce enolpyruvyl shikimate-3-phosphate and inorganic phosphate.</text>
</comment>
<feature type="binding site" evidence="7">
    <location>
        <position position="168"/>
    </location>
    <ligand>
        <name>phosphoenolpyruvate</name>
        <dbReference type="ChEBI" id="CHEBI:58702"/>
    </ligand>
</feature>
<feature type="domain" description="Enolpyruvate transferase" evidence="8">
    <location>
        <begin position="18"/>
        <end position="417"/>
    </location>
</feature>
<feature type="binding site" evidence="7">
    <location>
        <position position="166"/>
    </location>
    <ligand>
        <name>3-phosphoshikimate</name>
        <dbReference type="ChEBI" id="CHEBI:145989"/>
    </ligand>
</feature>
<dbReference type="Proteomes" id="UP001321445">
    <property type="component" value="Chromosome"/>
</dbReference>
<organism evidence="9 10">
    <name type="scientific">Hydrogenimonas cancrithermarum</name>
    <dbReference type="NCBI Taxonomy" id="2993563"/>
    <lineage>
        <taxon>Bacteria</taxon>
        <taxon>Pseudomonadati</taxon>
        <taxon>Campylobacterota</taxon>
        <taxon>Epsilonproteobacteria</taxon>
        <taxon>Campylobacterales</taxon>
        <taxon>Hydrogenimonadaceae</taxon>
        <taxon>Hydrogenimonas</taxon>
    </lineage>
</organism>
<dbReference type="InterPro" id="IPR036968">
    <property type="entry name" value="Enolpyruvate_Tfrase_sf"/>
</dbReference>
<dbReference type="Pfam" id="PF00275">
    <property type="entry name" value="EPSP_synthase"/>
    <property type="match status" value="1"/>
</dbReference>
<dbReference type="InterPro" id="IPR001986">
    <property type="entry name" value="Enolpyruvate_Tfrase_dom"/>
</dbReference>
<keyword evidence="3 7" id="KW-0028">Amino-acid biosynthesis</keyword>
<feature type="binding site" evidence="7">
    <location>
        <position position="313"/>
    </location>
    <ligand>
        <name>3-phosphoshikimate</name>
        <dbReference type="ChEBI" id="CHEBI:145989"/>
    </ligand>
</feature>
<name>A0ABM8FPF9_9BACT</name>
<dbReference type="HAMAP" id="MF_00210">
    <property type="entry name" value="EPSP_synth"/>
    <property type="match status" value="1"/>
</dbReference>
<comment type="subunit">
    <text evidence="7">Monomer.</text>
</comment>
<evidence type="ECO:0000256" key="5">
    <source>
        <dbReference type="ARBA" id="ARBA00023141"/>
    </source>
</evidence>
<dbReference type="RefSeq" id="WP_286336788.1">
    <property type="nucleotide sequence ID" value="NZ_AP027370.1"/>
</dbReference>
<feature type="binding site" evidence="7">
    <location>
        <position position="121"/>
    </location>
    <ligand>
        <name>phosphoenolpyruvate</name>
        <dbReference type="ChEBI" id="CHEBI:58702"/>
    </ligand>
</feature>
<feature type="binding site" evidence="7">
    <location>
        <position position="93"/>
    </location>
    <ligand>
        <name>phosphoenolpyruvate</name>
        <dbReference type="ChEBI" id="CHEBI:58702"/>
    </ligand>
</feature>
<feature type="active site" description="Proton acceptor" evidence="7">
    <location>
        <position position="313"/>
    </location>
</feature>
<comment type="subcellular location">
    <subcellularLocation>
        <location evidence="7">Cytoplasm</location>
    </subcellularLocation>
</comment>
<dbReference type="NCBIfam" id="TIGR01356">
    <property type="entry name" value="aroA"/>
    <property type="match status" value="1"/>
</dbReference>
<feature type="binding site" evidence="7">
    <location>
        <position position="23"/>
    </location>
    <ligand>
        <name>3-phosphoshikimate</name>
        <dbReference type="ChEBI" id="CHEBI:145989"/>
    </ligand>
</feature>
<comment type="catalytic activity">
    <reaction evidence="6">
        <text>3-phosphoshikimate + phosphoenolpyruvate = 5-O-(1-carboxyvinyl)-3-phosphoshikimate + phosphate</text>
        <dbReference type="Rhea" id="RHEA:21256"/>
        <dbReference type="ChEBI" id="CHEBI:43474"/>
        <dbReference type="ChEBI" id="CHEBI:57701"/>
        <dbReference type="ChEBI" id="CHEBI:58702"/>
        <dbReference type="ChEBI" id="CHEBI:145989"/>
        <dbReference type="EC" id="2.5.1.19"/>
    </reaction>
    <physiologicalReaction direction="left-to-right" evidence="6">
        <dbReference type="Rhea" id="RHEA:21257"/>
    </physiologicalReaction>
</comment>
<comment type="similarity">
    <text evidence="2 7">Belongs to the EPSP synthase family.</text>
</comment>
<dbReference type="SUPFAM" id="SSF55205">
    <property type="entry name" value="EPT/RTPC-like"/>
    <property type="match status" value="1"/>
</dbReference>
<feature type="binding site" evidence="7">
    <location>
        <position position="23"/>
    </location>
    <ligand>
        <name>phosphoenolpyruvate</name>
        <dbReference type="ChEBI" id="CHEBI:58702"/>
    </ligand>
</feature>
<dbReference type="PANTHER" id="PTHR21090">
    <property type="entry name" value="AROM/DEHYDROQUINATE SYNTHASE"/>
    <property type="match status" value="1"/>
</dbReference>
<keyword evidence="10" id="KW-1185">Reference proteome</keyword>
<dbReference type="PIRSF" id="PIRSF000505">
    <property type="entry name" value="EPSPS"/>
    <property type="match status" value="1"/>
</dbReference>
<dbReference type="CDD" id="cd01556">
    <property type="entry name" value="EPSP_synthase"/>
    <property type="match status" value="1"/>
</dbReference>
<evidence type="ECO:0000256" key="3">
    <source>
        <dbReference type="ARBA" id="ARBA00022605"/>
    </source>
</evidence>